<feature type="domain" description="Fibronectin type-III" evidence="9">
    <location>
        <begin position="1077"/>
        <end position="1170"/>
    </location>
</feature>
<accession>A0A0N4V4U0</accession>
<dbReference type="CDD" id="cd00063">
    <property type="entry name" value="FN3"/>
    <property type="match status" value="6"/>
</dbReference>
<evidence type="ECO:0000259" key="9">
    <source>
        <dbReference type="PROSITE" id="PS50853"/>
    </source>
</evidence>
<feature type="compositionally biased region" description="Pro residues" evidence="7">
    <location>
        <begin position="1421"/>
        <end position="1436"/>
    </location>
</feature>
<dbReference type="InterPro" id="IPR036179">
    <property type="entry name" value="Ig-like_dom_sf"/>
</dbReference>
<protein>
    <submittedName>
        <fullName evidence="12">Ig-like domain-containing protein</fullName>
    </submittedName>
</protein>
<feature type="domain" description="Fibronectin type-III" evidence="9">
    <location>
        <begin position="573"/>
        <end position="663"/>
    </location>
</feature>
<dbReference type="SUPFAM" id="SSF48726">
    <property type="entry name" value="Immunoglobulin"/>
    <property type="match status" value="3"/>
</dbReference>
<dbReference type="PANTHER" id="PTHR13817">
    <property type="entry name" value="TITIN"/>
    <property type="match status" value="1"/>
</dbReference>
<organism evidence="12">
    <name type="scientific">Enterobius vermicularis</name>
    <name type="common">Human pinworm</name>
    <dbReference type="NCBI Taxonomy" id="51028"/>
    <lineage>
        <taxon>Eukaryota</taxon>
        <taxon>Metazoa</taxon>
        <taxon>Ecdysozoa</taxon>
        <taxon>Nematoda</taxon>
        <taxon>Chromadorea</taxon>
        <taxon>Rhabditida</taxon>
        <taxon>Spirurina</taxon>
        <taxon>Oxyuridomorpha</taxon>
        <taxon>Oxyuroidea</taxon>
        <taxon>Oxyuridae</taxon>
        <taxon>Enterobius</taxon>
    </lineage>
</organism>
<dbReference type="Pfam" id="PF07679">
    <property type="entry name" value="I-set"/>
    <property type="match status" value="1"/>
</dbReference>
<feature type="domain" description="Ig-like" evidence="8">
    <location>
        <begin position="257"/>
        <end position="292"/>
    </location>
</feature>
<proteinExistence type="predicted"/>
<keyword evidence="6" id="KW-0393">Immunoglobulin domain</keyword>
<dbReference type="PRINTS" id="PR00014">
    <property type="entry name" value="FNTYPEIII"/>
</dbReference>
<keyword evidence="5" id="KW-0325">Glycoprotein</keyword>
<feature type="compositionally biased region" description="Polar residues" evidence="7">
    <location>
        <begin position="1401"/>
        <end position="1418"/>
    </location>
</feature>
<dbReference type="InterPro" id="IPR003961">
    <property type="entry name" value="FN3_dom"/>
</dbReference>
<dbReference type="InterPro" id="IPR007110">
    <property type="entry name" value="Ig-like_dom"/>
</dbReference>
<evidence type="ECO:0000256" key="4">
    <source>
        <dbReference type="ARBA" id="ARBA00023157"/>
    </source>
</evidence>
<feature type="domain" description="Fibronectin type-III" evidence="9">
    <location>
        <begin position="769"/>
        <end position="864"/>
    </location>
</feature>
<evidence type="ECO:0000313" key="12">
    <source>
        <dbReference type="WBParaSite" id="EVEC_0000518901-mRNA-1"/>
    </source>
</evidence>
<feature type="region of interest" description="Disordered" evidence="7">
    <location>
        <begin position="1401"/>
        <end position="1473"/>
    </location>
</feature>
<dbReference type="InterPro" id="IPR013783">
    <property type="entry name" value="Ig-like_fold"/>
</dbReference>
<feature type="domain" description="Fibronectin type-III" evidence="9">
    <location>
        <begin position="871"/>
        <end position="964"/>
    </location>
</feature>
<sequence>MASLGKLEVIFVVFLILLTIIYEVNGIRSGNIRRNHKLRRRRVSTLHEERFLKFRFLSEPSDTFAVNGRVRLNCSYMLSKQNGVSSVTDWFKDNSLIGGSDSHIKVIKYQNASAEFEELNKKIGIDGIYYCRVTVNDGENSWTYLSKKAVVRTPYLSRFEKQPINTDAAIGDSVVFECALSSYPPAEFDWYHNNQKLNAASDRSVTIYPGSSVVEITNVQPYHRGSYRCLANNQIFNRSSEESYLDVSNKVNSAKRPFFSLLPEDAVLKEGDSLVLRCLINGVSPSEVRWWKGPRILQVDENKVSYKADNVKLSRAATVTVSAIPVIERAPKDIVAQEATDAEFECIVRASPGAQVRWYKNGEAIIASEYFMVEGNHLKIMGLVQKDQAVYQCVAENDIGSAQASAQLIVESSGNFYFFNNLLRYSYAHFSDLIVNWFYFGSLRDIHLLFGGTNAEAACSVFDMSFFLAIIASLFADSHVTSFLSIFIEALAEYYHAYPLKNLLWTSDTNSSDEMDVFNCQHLKVHTRCELQLSVFLTYMRGRADVQWRVEGWRKARNFQVAGSDGPPKLPSEPLGLRWTNIGSRFVTLTWDQPLHPHGSLIVYHVYYKEIGSQRERNVNSSTTSCTVLSLQPNTQYLFRVVAVNEAGLGKSSSFLSISTPKEQVVPGKIRNLRAKALGSETIEVTWNAPVSDLPGTEVHNYILFYIQTNSGNSERETQITTDKTFYVLRGMAKYSEYRIRVEAVGPNGPGLSSDSVTVRTFSDIPSGSPTNVRAYALSRSSVQVMWGPVKLEDQNGEITGYRLKYKSKHRNSKPAPITVDKGKLTYVIDGLEPGVEYTIRLAAINVNGTGPISQGYKVSTLLEDKDESHVPPPPQKLILHSSSKSILAMWDPPADSRVMVRNYQLGWGPLVPDVHQIDLGIDARNYTIKDLDTSREYVVSLRAVNNQGPGLPIYETAVTSSGSLVDTFADSIPSASLKTPVEVRAETLSSSGILVSWTDLDNPSPETRVYSVKCTSNSERGAEPRQNKVMATRVIMEGLYPNTQYECMVRVHSGDSVSSWSMAAINKTFPTPPSSAPCDLTISPSDSDPHTSRSNSHLDYLEYLLYYTHEPDRPNEEWYQTTVEGNQMTYTITDLLPRTTYYFKVQARNVKGLGPQSKVKRFDPGAPAPRQFQVPPAIETLPSTKFFSDTALVIFGIVAVGCVVILVAVVIWRAKTRDSRKANSSGYVVGKKSLSDAKSPPDFWIDQNRSHHVKDFSGDSPSASSADLKRVGNGGDSAPPRYQSLQANGYNSSRHISSALGAYGSLSTAAIRSLPEPSERRLIGVAEAIPACPPKYSGDCESNGTLTRSYHQSSSSLESRQRTPQVIYSGSNRYLVCFVEILKPSQFVALIGGSLQPSTKVEYSDHGSSYGSSQALHAQTPPPQLPNQGPPPGPPSQMSDGYRTLRNNSSNPLKSFTQLAGAPPPLSPSQGEGATQIVRPVVIASPHSRINKPAGIVIGHKSSQVPVGRATAQPRVNVNNLYAPFVPSGFSEKTALKAGADNRLETQPLQQSNSTEELNAQMENLDTMIDDLQAMQHEFNASS</sequence>
<dbReference type="FunFam" id="2.60.40.10:FF:000028">
    <property type="entry name" value="Neuronal cell adhesion molecule"/>
    <property type="match status" value="1"/>
</dbReference>
<feature type="region of interest" description="Disordered" evidence="7">
    <location>
        <begin position="1344"/>
        <end position="1363"/>
    </location>
</feature>
<dbReference type="WBParaSite" id="EVEC_0000518901-mRNA-1">
    <property type="protein sequence ID" value="EVEC_0000518901-mRNA-1"/>
    <property type="gene ID" value="EVEC_0000518901"/>
</dbReference>
<dbReference type="Pfam" id="PF13927">
    <property type="entry name" value="Ig_3"/>
    <property type="match status" value="1"/>
</dbReference>
<dbReference type="Gene3D" id="2.60.40.10">
    <property type="entry name" value="Immunoglobulins"/>
    <property type="match status" value="9"/>
</dbReference>
<feature type="compositionally biased region" description="Polar residues" evidence="7">
    <location>
        <begin position="1446"/>
        <end position="1459"/>
    </location>
</feature>
<dbReference type="InterPro" id="IPR036116">
    <property type="entry name" value="FN3_sf"/>
</dbReference>
<evidence type="ECO:0000256" key="7">
    <source>
        <dbReference type="SAM" id="MobiDB-lite"/>
    </source>
</evidence>
<feature type="region of interest" description="Disordered" evidence="7">
    <location>
        <begin position="1255"/>
        <end position="1284"/>
    </location>
</feature>
<feature type="domain" description="Ig-like" evidence="8">
    <location>
        <begin position="325"/>
        <end position="409"/>
    </location>
</feature>
<evidence type="ECO:0000256" key="2">
    <source>
        <dbReference type="ARBA" id="ARBA00022737"/>
    </source>
</evidence>
<dbReference type="SMART" id="SM00060">
    <property type="entry name" value="FN3"/>
    <property type="match status" value="6"/>
</dbReference>
<dbReference type="EMBL" id="UXUI01007979">
    <property type="protein sequence ID" value="VDD90091.1"/>
    <property type="molecule type" value="Genomic_DNA"/>
</dbReference>
<feature type="domain" description="Fibronectin type-III" evidence="9">
    <location>
        <begin position="980"/>
        <end position="1075"/>
    </location>
</feature>
<evidence type="ECO:0000313" key="11">
    <source>
        <dbReference type="Proteomes" id="UP000274131"/>
    </source>
</evidence>
<feature type="domain" description="Ig-like" evidence="8">
    <location>
        <begin position="154"/>
        <end position="248"/>
    </location>
</feature>
<evidence type="ECO:0000256" key="3">
    <source>
        <dbReference type="ARBA" id="ARBA00023136"/>
    </source>
</evidence>
<dbReference type="GO" id="GO:0016020">
    <property type="term" value="C:membrane"/>
    <property type="evidence" value="ECO:0007669"/>
    <property type="project" value="UniProtKB-SubCell"/>
</dbReference>
<gene>
    <name evidence="10" type="ORF">EVEC_LOCUS4842</name>
</gene>
<dbReference type="PROSITE" id="PS50853">
    <property type="entry name" value="FN3"/>
    <property type="match status" value="6"/>
</dbReference>
<feature type="domain" description="Fibronectin type-III" evidence="9">
    <location>
        <begin position="669"/>
        <end position="764"/>
    </location>
</feature>
<name>A0A0N4V4U0_ENTVE</name>
<dbReference type="Proteomes" id="UP000274131">
    <property type="component" value="Unassembled WGS sequence"/>
</dbReference>
<dbReference type="Pfam" id="PF00041">
    <property type="entry name" value="fn3"/>
    <property type="match status" value="6"/>
</dbReference>
<dbReference type="FunFam" id="2.60.40.10:FF:000004">
    <property type="entry name" value="DCC isoform 1"/>
    <property type="match status" value="1"/>
</dbReference>
<keyword evidence="2" id="KW-0677">Repeat</keyword>
<dbReference type="SMART" id="SM00409">
    <property type="entry name" value="IG"/>
    <property type="match status" value="4"/>
</dbReference>
<evidence type="ECO:0000256" key="6">
    <source>
        <dbReference type="ARBA" id="ARBA00023319"/>
    </source>
</evidence>
<dbReference type="SMART" id="SM00408">
    <property type="entry name" value="IGc2"/>
    <property type="match status" value="2"/>
</dbReference>
<evidence type="ECO:0000313" key="10">
    <source>
        <dbReference type="EMBL" id="VDD90091.1"/>
    </source>
</evidence>
<reference evidence="12" key="1">
    <citation type="submission" date="2016-04" db="UniProtKB">
        <authorList>
            <consortium name="WormBaseParasite"/>
        </authorList>
    </citation>
    <scope>IDENTIFICATION</scope>
</reference>
<keyword evidence="11" id="KW-1185">Reference proteome</keyword>
<evidence type="ECO:0000259" key="8">
    <source>
        <dbReference type="PROSITE" id="PS50835"/>
    </source>
</evidence>
<dbReference type="OrthoDB" id="114660at2759"/>
<keyword evidence="3" id="KW-0472">Membrane</keyword>
<evidence type="ECO:0000256" key="5">
    <source>
        <dbReference type="ARBA" id="ARBA00023180"/>
    </source>
</evidence>
<dbReference type="PANTHER" id="PTHR13817:SF173">
    <property type="entry name" value="FRAZZLED"/>
    <property type="match status" value="1"/>
</dbReference>
<keyword evidence="4" id="KW-1015">Disulfide bond</keyword>
<dbReference type="InterPro" id="IPR003599">
    <property type="entry name" value="Ig_sub"/>
</dbReference>
<dbReference type="PROSITE" id="PS50835">
    <property type="entry name" value="IG_LIKE"/>
    <property type="match status" value="3"/>
</dbReference>
<dbReference type="InterPro" id="IPR050964">
    <property type="entry name" value="Striated_Muscle_Regulatory"/>
</dbReference>
<dbReference type="STRING" id="51028.A0A0N4V4U0"/>
<dbReference type="SUPFAM" id="SSF49265">
    <property type="entry name" value="Fibronectin type III"/>
    <property type="match status" value="4"/>
</dbReference>
<evidence type="ECO:0000256" key="1">
    <source>
        <dbReference type="ARBA" id="ARBA00004370"/>
    </source>
</evidence>
<reference evidence="10 11" key="2">
    <citation type="submission" date="2018-10" db="EMBL/GenBank/DDBJ databases">
        <authorList>
            <consortium name="Pathogen Informatics"/>
        </authorList>
    </citation>
    <scope>NUCLEOTIDE SEQUENCE [LARGE SCALE GENOMIC DNA]</scope>
</reference>
<dbReference type="InterPro" id="IPR013098">
    <property type="entry name" value="Ig_I-set"/>
</dbReference>
<dbReference type="CDD" id="cd00096">
    <property type="entry name" value="Ig"/>
    <property type="match status" value="1"/>
</dbReference>
<dbReference type="InterPro" id="IPR003598">
    <property type="entry name" value="Ig_sub2"/>
</dbReference>
<comment type="subcellular location">
    <subcellularLocation>
        <location evidence="1">Membrane</location>
    </subcellularLocation>
</comment>